<keyword evidence="6" id="KW-1185">Reference proteome</keyword>
<feature type="domain" description="D-galactarate/Altronate dehydratase second" evidence="3">
    <location>
        <begin position="5"/>
        <end position="131"/>
    </location>
</feature>
<evidence type="ECO:0000259" key="4">
    <source>
        <dbReference type="Pfam" id="PF20629"/>
    </source>
</evidence>
<proteinExistence type="inferred from homology"/>
<keyword evidence="2" id="KW-0456">Lyase</keyword>
<dbReference type="PANTHER" id="PTHR30536">
    <property type="entry name" value="ALTRONATE/GALACTARATE DEHYDRATASE"/>
    <property type="match status" value="1"/>
</dbReference>
<dbReference type="RefSeq" id="WP_120169708.1">
    <property type="nucleotide sequence ID" value="NZ_MCIB01000023.1"/>
</dbReference>
<comment type="similarity">
    <text evidence="1">Belongs to the UxaA family.</text>
</comment>
<dbReference type="InterPro" id="IPR048332">
    <property type="entry name" value="GD_AH_C"/>
</dbReference>
<dbReference type="EMBL" id="MCIB01000023">
    <property type="protein sequence ID" value="RKD31268.1"/>
    <property type="molecule type" value="Genomic_DNA"/>
</dbReference>
<dbReference type="PANTHER" id="PTHR30536:SF5">
    <property type="entry name" value="ALTRONATE DEHYDRATASE"/>
    <property type="match status" value="1"/>
</dbReference>
<name>A0A419T1H0_9FIRM</name>
<dbReference type="AlphaFoldDB" id="A0A419T1H0"/>
<evidence type="ECO:0000259" key="3">
    <source>
        <dbReference type="Pfam" id="PF04295"/>
    </source>
</evidence>
<dbReference type="Pfam" id="PF20629">
    <property type="entry name" value="GD_AH_C"/>
    <property type="match status" value="1"/>
</dbReference>
<dbReference type="Proteomes" id="UP000284177">
    <property type="component" value="Unassembled WGS sequence"/>
</dbReference>
<dbReference type="InterPro" id="IPR007392">
    <property type="entry name" value="GD_AH_second"/>
</dbReference>
<dbReference type="GO" id="GO:0019698">
    <property type="term" value="P:D-galacturonate catabolic process"/>
    <property type="evidence" value="ECO:0007669"/>
    <property type="project" value="TreeGrafter"/>
</dbReference>
<keyword evidence="5" id="KW-0378">Hydrolase</keyword>
<dbReference type="OrthoDB" id="9804574at2"/>
<dbReference type="GO" id="GO:0016787">
    <property type="term" value="F:hydrolase activity"/>
    <property type="evidence" value="ECO:0007669"/>
    <property type="project" value="UniProtKB-KW"/>
</dbReference>
<feature type="domain" description="D-galactarate/Altronate dehydratase C-terminal" evidence="4">
    <location>
        <begin position="142"/>
        <end position="383"/>
    </location>
</feature>
<evidence type="ECO:0000256" key="1">
    <source>
        <dbReference type="ARBA" id="ARBA00010986"/>
    </source>
</evidence>
<evidence type="ECO:0000313" key="5">
    <source>
        <dbReference type="EMBL" id="RKD31268.1"/>
    </source>
</evidence>
<reference evidence="5 6" key="1">
    <citation type="submission" date="2016-08" db="EMBL/GenBank/DDBJ databases">
        <title>Novel Firmicutes and Novel Genomes.</title>
        <authorList>
            <person name="Poppleton D.I."/>
            <person name="Gribaldo S."/>
        </authorList>
    </citation>
    <scope>NUCLEOTIDE SEQUENCE [LARGE SCALE GENOMIC DNA]</scope>
    <source>
        <strain evidence="5 6">CTT3</strain>
    </source>
</reference>
<accession>A0A419T1H0</accession>
<dbReference type="InterPro" id="IPR052172">
    <property type="entry name" value="UxaA_altronate/galactarate_dh"/>
</dbReference>
<evidence type="ECO:0000256" key="2">
    <source>
        <dbReference type="ARBA" id="ARBA00023239"/>
    </source>
</evidence>
<dbReference type="Pfam" id="PF04295">
    <property type="entry name" value="GD_AH_second"/>
    <property type="match status" value="1"/>
</dbReference>
<gene>
    <name evidence="5" type="ORF">BET03_03835</name>
</gene>
<organism evidence="5 6">
    <name type="scientific">Thermohalobacter berrensis</name>
    <dbReference type="NCBI Taxonomy" id="99594"/>
    <lineage>
        <taxon>Bacteria</taxon>
        <taxon>Bacillati</taxon>
        <taxon>Bacillota</taxon>
        <taxon>Tissierellia</taxon>
        <taxon>Tissierellales</taxon>
        <taxon>Thermohalobacteraceae</taxon>
        <taxon>Thermohalobacter</taxon>
    </lineage>
</organism>
<sequence>MKIMGYRRPNGKIGIRNHIVVLPTSVCASETATRISNLVEGTVALTHQHGCCQVGADHQQTVRTLIGLGNNPNVGAVLVVGLGCEGVEPTFIAEEIGKTGKPVEMITIQGCGGTLKTIEKGTRILKNMAQKILNMPREEVDISEITLGIECGGTDTTSGIAANPAAGTASDMLLNYGGTAMLSETTELIGAEHILAKRAVNDKVAQKLLDIVKKTEERAMSLGVDIRGSQPTPGNIEGGVTTIEEKSLGCIYKAGSAPIQGVLKYGEPPEDKGFYVMDTPGQDIESITGMLAGGAQVIIFTTGRGTPTGAPIAPVIKITGNSNTFKNMIDNIDINAGKVIDQGVSIKQVGKEIFNEIVSVCNGKLTKAEILKHREFGIYKIAPTF</sequence>
<comment type="caution">
    <text evidence="5">The sequence shown here is derived from an EMBL/GenBank/DDBJ whole genome shotgun (WGS) entry which is preliminary data.</text>
</comment>
<dbReference type="GO" id="GO:0016829">
    <property type="term" value="F:lyase activity"/>
    <property type="evidence" value="ECO:0007669"/>
    <property type="project" value="UniProtKB-KW"/>
</dbReference>
<protein>
    <submittedName>
        <fullName evidence="5">Carbohydrate hydrolase</fullName>
    </submittedName>
</protein>
<evidence type="ECO:0000313" key="6">
    <source>
        <dbReference type="Proteomes" id="UP000284177"/>
    </source>
</evidence>